<feature type="compositionally biased region" description="Basic and acidic residues" evidence="9">
    <location>
        <begin position="327"/>
        <end position="338"/>
    </location>
</feature>
<dbReference type="PANTHER" id="PTHR21669">
    <property type="entry name" value="CAPZ-INTERACTING PROTEIN AND RELATED PROTEINS"/>
    <property type="match status" value="1"/>
</dbReference>
<dbReference type="OMA" id="DRANDTI"/>
<dbReference type="GO" id="GO:0036010">
    <property type="term" value="P:protein localization to endosome"/>
    <property type="evidence" value="ECO:0007669"/>
    <property type="project" value="TreeGrafter"/>
</dbReference>
<reference evidence="11" key="2">
    <citation type="submission" date="2025-09" db="UniProtKB">
        <authorList>
            <consortium name="Ensembl"/>
        </authorList>
    </citation>
    <scope>IDENTIFICATION</scope>
</reference>
<keyword evidence="4" id="KW-1003">Cell membrane</keyword>
<feature type="compositionally biased region" description="Polar residues" evidence="9">
    <location>
        <begin position="675"/>
        <end position="687"/>
    </location>
</feature>
<evidence type="ECO:0000256" key="7">
    <source>
        <dbReference type="ARBA" id="ARBA00023136"/>
    </source>
</evidence>
<feature type="region of interest" description="Disordered" evidence="9">
    <location>
        <begin position="123"/>
        <end position="274"/>
    </location>
</feature>
<feature type="region of interest" description="Disordered" evidence="9">
    <location>
        <begin position="747"/>
        <end position="772"/>
    </location>
</feature>
<evidence type="ECO:0000256" key="1">
    <source>
        <dbReference type="ARBA" id="ARBA00004146"/>
    </source>
</evidence>
<dbReference type="GO" id="GO:0031901">
    <property type="term" value="C:early endosome membrane"/>
    <property type="evidence" value="ECO:0007669"/>
    <property type="project" value="UniProtKB-SubCell"/>
</dbReference>
<dbReference type="AlphaFoldDB" id="A0A8D0LCN1"/>
<evidence type="ECO:0000313" key="11">
    <source>
        <dbReference type="Ensembl" id="ENSSPUP00000025226.1"/>
    </source>
</evidence>
<feature type="compositionally biased region" description="Polar residues" evidence="9">
    <location>
        <begin position="605"/>
        <end position="618"/>
    </location>
</feature>
<feature type="compositionally biased region" description="Basic residues" evidence="9">
    <location>
        <begin position="636"/>
        <end position="652"/>
    </location>
</feature>
<evidence type="ECO:0000256" key="3">
    <source>
        <dbReference type="ARBA" id="ARBA00022448"/>
    </source>
</evidence>
<evidence type="ECO:0000256" key="5">
    <source>
        <dbReference type="ARBA" id="ARBA00022553"/>
    </source>
</evidence>
<organism evidence="11 12">
    <name type="scientific">Sphenodon punctatus</name>
    <name type="common">Tuatara</name>
    <name type="synonym">Hatteria punctata</name>
    <dbReference type="NCBI Taxonomy" id="8508"/>
    <lineage>
        <taxon>Eukaryota</taxon>
        <taxon>Metazoa</taxon>
        <taxon>Chordata</taxon>
        <taxon>Craniata</taxon>
        <taxon>Vertebrata</taxon>
        <taxon>Euteleostomi</taxon>
        <taxon>Lepidosauria</taxon>
        <taxon>Sphenodontia</taxon>
        <taxon>Sphenodontidae</taxon>
        <taxon>Sphenodon</taxon>
    </lineage>
</organism>
<feature type="region of interest" description="Disordered" evidence="9">
    <location>
        <begin position="60"/>
        <end position="80"/>
    </location>
</feature>
<evidence type="ECO:0000259" key="10">
    <source>
        <dbReference type="Pfam" id="PF15255"/>
    </source>
</evidence>
<evidence type="ECO:0000313" key="12">
    <source>
        <dbReference type="Proteomes" id="UP000694392"/>
    </source>
</evidence>
<sequence length="942" mass="102158">MSDLFAVAPKGEETIEKEVRVPINDEPSSKAVRKVPAGAVSLFPGANEVFSPSLLVEKETKKPVEKSMEKVPKQPGKVSLFDDDDDDNFFVVSNNKRSNPAIVKSAAELFDCDDEGDLFKEKHEVSPAAVSNASKEAKRHNETLVGKKSQPSSAEDLKPATPTLPKSLKGLFSDEEDSEDLFAAPAEKQQSKPPQEKAKQLDTLKKASSSLFSSDEEEHWHTAKQNKPISKDGQKGEAVKPASVISQPATRPSLFEDGQEEDLFAITTDSQRKHPKAALLFEEDAINGGSLFGPQPSFLPSVTQAAVEKSQAPPSLFAEEENLLETPTRRQMEDKAGHTEQLGAVPASVSEGGDSTEQQEKAKLEPFTVPALGPTSNSNMFATSPPLLDKEARSRGKNVLSLFEEEEEEKMEDQSVIKNVQKEMGKTIEKSASSKSTGVFQDEELLFSHKLQKDNDSDVDLFASTKKPGPAKHDVKLPSGEGLFGDDDDDYDLFSTAKAKHPKVAEKKIVVKKDSAVPFLESNKVRESNQRVKQDGVKLEATEKSTGPAPIKSKEPSSRIGKLQANLAINPAALLPSAIPKLSSVKSVLPGLETQPDEPDGTRCTDATSAAGNNQESGVSFDCPMQADTLQSANKSRIKVTGKRRPPTRTARRLATQESSENEEMTITEEPPRLSSKQSFVLPNAQQPCEREPECVENAKLPLRSDSGTPSPKAGRCPPAKPMDLKVGNDLFGSDDLFVNSLVSKPAPAAKAKEGGLETLAGKAPKSGEKKPALTVLDESGGEDIFSAIKQKPSKKASPISFLENEEDLFTSKKPTKKKELKPALQPDPDQKAQDIFEDDIFATEAIKTPTKAKEKVPETNLFDDNVDIFADLMVKPKEKAKKKVEPKSIFDDDMDDIFSSSSQPKTSALKCRSPQTASEATKSEIKASSTFDDPLNAFGGQ</sequence>
<protein>
    <recommendedName>
        <fullName evidence="10">FAM21/CAPZIP domain-containing protein</fullName>
    </recommendedName>
</protein>
<comment type="subcellular location">
    <subcellularLocation>
        <location evidence="2">Cell membrane</location>
    </subcellularLocation>
    <subcellularLocation>
        <location evidence="1">Early endosome membrane</location>
    </subcellularLocation>
</comment>
<feature type="compositionally biased region" description="Basic and acidic residues" evidence="9">
    <location>
        <begin position="60"/>
        <end position="72"/>
    </location>
</feature>
<feature type="region of interest" description="Disordered" evidence="9">
    <location>
        <begin position="590"/>
        <end position="722"/>
    </location>
</feature>
<keyword evidence="7" id="KW-0472">Membrane</keyword>
<keyword evidence="12" id="KW-1185">Reference proteome</keyword>
<feature type="region of interest" description="Disordered" evidence="9">
    <location>
        <begin position="892"/>
        <end position="942"/>
    </location>
</feature>
<evidence type="ECO:0000256" key="2">
    <source>
        <dbReference type="ARBA" id="ARBA00004236"/>
    </source>
</evidence>
<evidence type="ECO:0000256" key="9">
    <source>
        <dbReference type="SAM" id="MobiDB-lite"/>
    </source>
</evidence>
<feature type="region of interest" description="Disordered" evidence="9">
    <location>
        <begin position="461"/>
        <end position="482"/>
    </location>
</feature>
<feature type="domain" description="FAM21/CAPZIP" evidence="10">
    <location>
        <begin position="549"/>
        <end position="687"/>
    </location>
</feature>
<dbReference type="GO" id="GO:0005886">
    <property type="term" value="C:plasma membrane"/>
    <property type="evidence" value="ECO:0007669"/>
    <property type="project" value="UniProtKB-SubCell"/>
</dbReference>
<keyword evidence="3" id="KW-0813">Transport</keyword>
<dbReference type="GO" id="GO:0042147">
    <property type="term" value="P:retrograde transport, endosome to Golgi"/>
    <property type="evidence" value="ECO:0007669"/>
    <property type="project" value="TreeGrafter"/>
</dbReference>
<dbReference type="GO" id="GO:1905394">
    <property type="term" value="F:retromer complex binding"/>
    <property type="evidence" value="ECO:0007669"/>
    <property type="project" value="TreeGrafter"/>
</dbReference>
<dbReference type="Ensembl" id="ENSSPUT00000026925.1">
    <property type="protein sequence ID" value="ENSSPUP00000025226.1"/>
    <property type="gene ID" value="ENSSPUG00000019323.1"/>
</dbReference>
<keyword evidence="5" id="KW-0597">Phosphoprotein</keyword>
<feature type="compositionally biased region" description="Basic and acidic residues" evidence="9">
    <location>
        <begin position="194"/>
        <end position="205"/>
    </location>
</feature>
<accession>A0A8D0LCN1</accession>
<dbReference type="Pfam" id="PF15255">
    <property type="entry name" value="CAP-ZIP_m"/>
    <property type="match status" value="1"/>
</dbReference>
<feature type="compositionally biased region" description="Basic and acidic residues" evidence="9">
    <location>
        <begin position="523"/>
        <end position="543"/>
    </location>
</feature>
<feature type="compositionally biased region" description="Polar residues" evidence="9">
    <location>
        <begin position="914"/>
        <end position="932"/>
    </location>
</feature>
<dbReference type="GO" id="GO:0005829">
    <property type="term" value="C:cytosol"/>
    <property type="evidence" value="ECO:0007669"/>
    <property type="project" value="GOC"/>
</dbReference>
<dbReference type="GO" id="GO:1901981">
    <property type="term" value="F:phosphatidylinositol phosphate binding"/>
    <property type="evidence" value="ECO:0007669"/>
    <property type="project" value="TreeGrafter"/>
</dbReference>
<feature type="compositionally biased region" description="Basic and acidic residues" evidence="9">
    <location>
        <begin position="229"/>
        <end position="238"/>
    </location>
</feature>
<dbReference type="PANTHER" id="PTHR21669:SF38">
    <property type="entry name" value="WASH COMPLEX SUBUNIT 2A-RELATED"/>
    <property type="match status" value="1"/>
</dbReference>
<evidence type="ECO:0000256" key="6">
    <source>
        <dbReference type="ARBA" id="ARBA00022753"/>
    </source>
</evidence>
<feature type="region of interest" description="Disordered" evidence="9">
    <location>
        <begin position="304"/>
        <end position="393"/>
    </location>
</feature>
<dbReference type="GO" id="GO:0071203">
    <property type="term" value="C:WASH complex"/>
    <property type="evidence" value="ECO:0007669"/>
    <property type="project" value="TreeGrafter"/>
</dbReference>
<proteinExistence type="inferred from homology"/>
<reference evidence="11" key="1">
    <citation type="submission" date="2025-08" db="UniProtKB">
        <authorList>
            <consortium name="Ensembl"/>
        </authorList>
    </citation>
    <scope>IDENTIFICATION</scope>
</reference>
<name>A0A8D0LCN1_SPHPU</name>
<dbReference type="Proteomes" id="UP000694392">
    <property type="component" value="Unplaced"/>
</dbReference>
<feature type="region of interest" description="Disordered" evidence="9">
    <location>
        <begin position="522"/>
        <end position="558"/>
    </location>
</feature>
<keyword evidence="6" id="KW-0967">Endosome</keyword>
<evidence type="ECO:0000256" key="8">
    <source>
        <dbReference type="ARBA" id="ARBA00038327"/>
    </source>
</evidence>
<evidence type="ECO:0000256" key="4">
    <source>
        <dbReference type="ARBA" id="ARBA00022475"/>
    </source>
</evidence>
<dbReference type="InterPro" id="IPR029341">
    <property type="entry name" value="FAM21/CAPZIP"/>
</dbReference>
<comment type="similarity">
    <text evidence="8">Belongs to the FAM21 family.</text>
</comment>
<feature type="region of interest" description="Disordered" evidence="9">
    <location>
        <begin position="809"/>
        <end position="833"/>
    </location>
</feature>
<dbReference type="GeneTree" id="ENSGT00940000153997"/>